<proteinExistence type="predicted"/>
<evidence type="ECO:0000313" key="6">
    <source>
        <dbReference type="Proteomes" id="UP000664417"/>
    </source>
</evidence>
<keyword evidence="2" id="KW-0175">Coiled coil</keyword>
<evidence type="ECO:0000256" key="3">
    <source>
        <dbReference type="SAM" id="Phobius"/>
    </source>
</evidence>
<dbReference type="PANTHER" id="PTHR34301:SF8">
    <property type="entry name" value="ATPASE DOMAIN-CONTAINING PROTEIN"/>
    <property type="match status" value="1"/>
</dbReference>
<dbReference type="InterPro" id="IPR019734">
    <property type="entry name" value="TPR_rpt"/>
</dbReference>
<dbReference type="Gene3D" id="3.40.50.300">
    <property type="entry name" value="P-loop containing nucleotide triphosphate hydrolases"/>
    <property type="match status" value="1"/>
</dbReference>
<dbReference type="PANTHER" id="PTHR34301">
    <property type="entry name" value="DNA-BINDING PROTEIN-RELATED"/>
    <property type="match status" value="1"/>
</dbReference>
<keyword evidence="3" id="KW-0472">Membrane</keyword>
<dbReference type="Proteomes" id="UP000664417">
    <property type="component" value="Unassembled WGS sequence"/>
</dbReference>
<evidence type="ECO:0000256" key="1">
    <source>
        <dbReference type="PROSITE-ProRule" id="PRU00339"/>
    </source>
</evidence>
<dbReference type="Gene3D" id="1.25.40.10">
    <property type="entry name" value="Tetratricopeptide repeat domain"/>
    <property type="match status" value="1"/>
</dbReference>
<keyword evidence="6" id="KW-1185">Reference proteome</keyword>
<accession>A0A8J7U2E3</accession>
<feature type="domain" description="AAA+ ATPase" evidence="4">
    <location>
        <begin position="467"/>
        <end position="635"/>
    </location>
</feature>
<evidence type="ECO:0000313" key="5">
    <source>
        <dbReference type="EMBL" id="MBO1317173.1"/>
    </source>
</evidence>
<evidence type="ECO:0000256" key="2">
    <source>
        <dbReference type="SAM" id="Coils"/>
    </source>
</evidence>
<feature type="coiled-coil region" evidence="2">
    <location>
        <begin position="256"/>
        <end position="283"/>
    </location>
</feature>
<keyword evidence="3" id="KW-0812">Transmembrane</keyword>
<keyword evidence="1" id="KW-0802">TPR repeat</keyword>
<feature type="repeat" description="TPR" evidence="1">
    <location>
        <begin position="18"/>
        <end position="51"/>
    </location>
</feature>
<reference evidence="5" key="1">
    <citation type="submission" date="2021-03" db="EMBL/GenBank/DDBJ databases">
        <authorList>
            <person name="Wang G."/>
        </authorList>
    </citation>
    <scope>NUCLEOTIDE SEQUENCE</scope>
    <source>
        <strain evidence="5">KCTC 12899</strain>
    </source>
</reference>
<keyword evidence="3" id="KW-1133">Transmembrane helix</keyword>
<protein>
    <submittedName>
        <fullName evidence="5">AAA family ATPase</fullName>
    </submittedName>
</protein>
<dbReference type="PROSITE" id="PS50005">
    <property type="entry name" value="TPR"/>
    <property type="match status" value="1"/>
</dbReference>
<name>A0A8J7U2E3_9BACT</name>
<dbReference type="InterPro" id="IPR003593">
    <property type="entry name" value="AAA+_ATPase"/>
</dbReference>
<dbReference type="EMBL" id="JAFREP010000001">
    <property type="protein sequence ID" value="MBO1317173.1"/>
    <property type="molecule type" value="Genomic_DNA"/>
</dbReference>
<dbReference type="Pfam" id="PF01637">
    <property type="entry name" value="ATPase_2"/>
    <property type="match status" value="1"/>
</dbReference>
<dbReference type="SMART" id="SM00382">
    <property type="entry name" value="AAA"/>
    <property type="match status" value="1"/>
</dbReference>
<feature type="transmembrane region" description="Helical" evidence="3">
    <location>
        <begin position="406"/>
        <end position="424"/>
    </location>
</feature>
<dbReference type="SUPFAM" id="SSF52540">
    <property type="entry name" value="P-loop containing nucleoside triphosphate hydrolases"/>
    <property type="match status" value="1"/>
</dbReference>
<comment type="caution">
    <text evidence="5">The sequence shown here is derived from an EMBL/GenBank/DDBJ whole genome shotgun (WGS) entry which is preliminary data.</text>
</comment>
<sequence>MLVVSLLFQLAFLQDMPWYEHYQLGREAMEAEQYEKAVTHFENAIADQPKSKRQAKTYGVQFIQYYPYHQLAEAHLWTNNRAAAARYLELADRWNEDEDARTAERMKLFRTVLNRLPENPTVVTDPDPTPKRPDTGPFWELVSLKKYTAAMSVLQDLQQQYPDNDELKGIDLILNLLVANDNELLEFEKATQQTEQRLLGDAQREEENGNTPQALAYYLAVNRLKPGQPDIRQAIERLRGLMEAQGKTALEIEQAQNDALQLAEETEKRLQNTLQKQAVLQNANTRLLSDLEKARASQADPPPAEVSVSWNLVPISTATKAANINAQISSDTPMKTAKLYINGQLHTAWDLYNQQQFDLPTISNFTFDRFRNELKLVMRDSRNKVHQAVYPYSFPTPPPVKNRPPFLQFIFIPLALLLLGIFFVRKRRKSQAFRNRFNPYIAGAPVLNADMFYGRKPMLKQLLNTLHNNSIMIYGERRIGKTSFLHQLYALLPTIDDPQYQFIPVFIDLQGVAEEEFFTTLDHEIQQTLEPFQLEMEPVEGLLSGRQLTQRLRKTINQLKSHCERSPKLVLLLDEVDLLNSFSEHTNQQLRAIFMKGFAKHLVAVMAGININTTWKSEGSPWYNFFEQLELKPFSEDQARTLVTDPVRGIYSYNAEAIDKILDLTRRKPYLIQKMCVNLVAHVLNQNRKKITTQDVLFVYTEIRHEVEKGL</sequence>
<gene>
    <name evidence="5" type="ORF">J3U88_01790</name>
</gene>
<dbReference type="GO" id="GO:0005524">
    <property type="term" value="F:ATP binding"/>
    <property type="evidence" value="ECO:0007669"/>
    <property type="project" value="InterPro"/>
</dbReference>
<organism evidence="5 6">
    <name type="scientific">Acanthopleuribacter pedis</name>
    <dbReference type="NCBI Taxonomy" id="442870"/>
    <lineage>
        <taxon>Bacteria</taxon>
        <taxon>Pseudomonadati</taxon>
        <taxon>Acidobacteriota</taxon>
        <taxon>Holophagae</taxon>
        <taxon>Acanthopleuribacterales</taxon>
        <taxon>Acanthopleuribacteraceae</taxon>
        <taxon>Acanthopleuribacter</taxon>
    </lineage>
</organism>
<dbReference type="SUPFAM" id="SSF48452">
    <property type="entry name" value="TPR-like"/>
    <property type="match status" value="1"/>
</dbReference>
<dbReference type="InterPro" id="IPR011579">
    <property type="entry name" value="ATPase_dom"/>
</dbReference>
<dbReference type="InterPro" id="IPR011990">
    <property type="entry name" value="TPR-like_helical_dom_sf"/>
</dbReference>
<dbReference type="AlphaFoldDB" id="A0A8J7U2E3"/>
<dbReference type="InterPro" id="IPR027417">
    <property type="entry name" value="P-loop_NTPase"/>
</dbReference>
<evidence type="ECO:0000259" key="4">
    <source>
        <dbReference type="SMART" id="SM00382"/>
    </source>
</evidence>
<dbReference type="RefSeq" id="WP_207856406.1">
    <property type="nucleotide sequence ID" value="NZ_JAFREP010000001.1"/>
</dbReference>